<keyword evidence="3" id="KW-1185">Reference proteome</keyword>
<sequence>MGWAIDAYKGHAQYSHNGLINGYKSSISLYPDLDLVISVLVNVNKTSLTTTLPFHILDELLDLPRTQDWLFEVSLRNTAMAYTLADKAAKGPLPPKIENQPSVHALKKYAGNYTNLALGDISIVYEESEKKNKGEGEEGALYFRATAFHSKMEHYHYEMFKVMWKIFGSDKAVGVRFLSGSDGEVSRLALVEAPGDEGERFFERKAAAVSVSAVKEE</sequence>
<feature type="domain" description="Peptidase S12 Pab87-related C-terminal" evidence="1">
    <location>
        <begin position="97"/>
        <end position="191"/>
    </location>
</feature>
<dbReference type="AlphaFoldDB" id="A0A9P6QPF5"/>
<dbReference type="SUPFAM" id="SSF56601">
    <property type="entry name" value="beta-lactamase/transpeptidase-like"/>
    <property type="match status" value="1"/>
</dbReference>
<dbReference type="Gene3D" id="3.40.710.10">
    <property type="entry name" value="DD-peptidase/beta-lactamase superfamily"/>
    <property type="match status" value="1"/>
</dbReference>
<proteinExistence type="predicted"/>
<gene>
    <name evidence="2" type="ORF">BGZ97_010388</name>
</gene>
<name>A0A9P6QPF5_9FUNG</name>
<evidence type="ECO:0000313" key="3">
    <source>
        <dbReference type="Proteomes" id="UP000823405"/>
    </source>
</evidence>
<reference evidence="2" key="1">
    <citation type="journal article" date="2020" name="Fungal Divers.">
        <title>Resolving the Mortierellaceae phylogeny through synthesis of multi-gene phylogenetics and phylogenomics.</title>
        <authorList>
            <person name="Vandepol N."/>
            <person name="Liber J."/>
            <person name="Desiro A."/>
            <person name="Na H."/>
            <person name="Kennedy M."/>
            <person name="Barry K."/>
            <person name="Grigoriev I.V."/>
            <person name="Miller A.N."/>
            <person name="O'Donnell K."/>
            <person name="Stajich J.E."/>
            <person name="Bonito G."/>
        </authorList>
    </citation>
    <scope>NUCLEOTIDE SEQUENCE</scope>
    <source>
        <strain evidence="2">NVP60</strain>
    </source>
</reference>
<dbReference type="Proteomes" id="UP000823405">
    <property type="component" value="Unassembled WGS sequence"/>
</dbReference>
<protein>
    <recommendedName>
        <fullName evidence="1">Peptidase S12 Pab87-related C-terminal domain-containing protein</fullName>
    </recommendedName>
</protein>
<dbReference type="InterPro" id="IPR012338">
    <property type="entry name" value="Beta-lactam/transpept-like"/>
</dbReference>
<comment type="caution">
    <text evidence="2">The sequence shown here is derived from an EMBL/GenBank/DDBJ whole genome shotgun (WGS) entry which is preliminary data.</text>
</comment>
<dbReference type="OrthoDB" id="5946976at2759"/>
<dbReference type="InterPro" id="IPR021860">
    <property type="entry name" value="Peptidase_S12_Pab87-rel_C"/>
</dbReference>
<dbReference type="EMBL" id="JAAAIN010005323">
    <property type="protein sequence ID" value="KAG0275089.1"/>
    <property type="molecule type" value="Genomic_DNA"/>
</dbReference>
<dbReference type="Pfam" id="PF11954">
    <property type="entry name" value="DUF3471"/>
    <property type="match status" value="1"/>
</dbReference>
<evidence type="ECO:0000313" key="2">
    <source>
        <dbReference type="EMBL" id="KAG0275089.1"/>
    </source>
</evidence>
<accession>A0A9P6QPF5</accession>
<organism evidence="2 3">
    <name type="scientific">Linnemannia gamsii</name>
    <dbReference type="NCBI Taxonomy" id="64522"/>
    <lineage>
        <taxon>Eukaryota</taxon>
        <taxon>Fungi</taxon>
        <taxon>Fungi incertae sedis</taxon>
        <taxon>Mucoromycota</taxon>
        <taxon>Mortierellomycotina</taxon>
        <taxon>Mortierellomycetes</taxon>
        <taxon>Mortierellales</taxon>
        <taxon>Mortierellaceae</taxon>
        <taxon>Linnemannia</taxon>
    </lineage>
</organism>
<dbReference type="Gene3D" id="2.40.128.600">
    <property type="match status" value="1"/>
</dbReference>
<evidence type="ECO:0000259" key="1">
    <source>
        <dbReference type="Pfam" id="PF11954"/>
    </source>
</evidence>